<accession>A0A953M277</accession>
<organism evidence="1 2">
    <name type="scientific">Candidatus Nitrobium versatile</name>
    <dbReference type="NCBI Taxonomy" id="2884831"/>
    <lineage>
        <taxon>Bacteria</taxon>
        <taxon>Pseudomonadati</taxon>
        <taxon>Nitrospirota</taxon>
        <taxon>Nitrospiria</taxon>
        <taxon>Nitrospirales</taxon>
        <taxon>Nitrospiraceae</taxon>
        <taxon>Candidatus Nitrobium</taxon>
    </lineage>
</organism>
<reference evidence="1" key="2">
    <citation type="submission" date="2021-08" db="EMBL/GenBank/DDBJ databases">
        <authorList>
            <person name="Dalcin Martins P."/>
        </authorList>
    </citation>
    <scope>NUCLEOTIDE SEQUENCE</scope>
    <source>
        <strain evidence="1">MAG_39</strain>
    </source>
</reference>
<comment type="caution">
    <text evidence="1">The sequence shown here is derived from an EMBL/GenBank/DDBJ whole genome shotgun (WGS) entry which is preliminary data.</text>
</comment>
<proteinExistence type="predicted"/>
<sequence>MREPISVIGAGPAGLTAAIVLARHGYRVRVYEKEPDVGHRLHGDFQGLENWSSEQDVVALLKDCGIETNFLCVPYSGGTVYAPALPPLQVQSSRPIFYLVQRGALRGTLDVGLKEQALSTGVEILFNNRPDRFSGHTIFATGPRGVHVLAVGITFLTAKENSAVALFDDHLAPKGYAYLLVHEGRGTLATVLFRDYAKGDECLERVTKFLEGIAGIDIRDPKRFCSFGNFFLSPTRKHHHVLYAGESAGFQDFLWGFGMRYAIRSGYLAAKSFIENTDYDALWKGELKQLLETALVNRYLFERIGHTGYRFLARKFARGNPCGFLRRQYGYSFAKQLLLPIARMRFKENIASPDLLHRNCLCEQCRGIGGDRVPVQGNRIKMPGQ</sequence>
<reference evidence="1" key="1">
    <citation type="journal article" date="2021" name="bioRxiv">
        <title>Unraveling nitrogen, sulfur and carbon metabolic pathways and microbial community transcriptional responses to substrate deprivation and toxicity stresses in a bioreactor mimicking anoxic brackish coastal sediment conditions.</title>
        <authorList>
            <person name="Martins P.D."/>
            <person name="Echeveste M.J."/>
            <person name="Arshad A."/>
            <person name="Kurth J."/>
            <person name="Ouboter H."/>
            <person name="Jetten M.S.M."/>
            <person name="Welte C.U."/>
        </authorList>
    </citation>
    <scope>NUCLEOTIDE SEQUENCE</scope>
    <source>
        <strain evidence="1">MAG_39</strain>
    </source>
</reference>
<name>A0A953M277_9BACT</name>
<protein>
    <submittedName>
        <fullName evidence="1">NAD(P)/FAD-dependent oxidoreductase</fullName>
    </submittedName>
</protein>
<dbReference type="EMBL" id="JAIOIV010000112">
    <property type="protein sequence ID" value="MBZ0157367.1"/>
    <property type="molecule type" value="Genomic_DNA"/>
</dbReference>
<gene>
    <name evidence="1" type="ORF">K8I29_14310</name>
</gene>
<dbReference type="PANTHER" id="PTHR42685:SF18">
    <property type="entry name" value="DIGERANYLGERANYLGLYCEROPHOSPHOLIPID REDUCTASE"/>
    <property type="match status" value="1"/>
</dbReference>
<evidence type="ECO:0000313" key="1">
    <source>
        <dbReference type="EMBL" id="MBZ0157367.1"/>
    </source>
</evidence>
<dbReference type="Proteomes" id="UP000705867">
    <property type="component" value="Unassembled WGS sequence"/>
</dbReference>
<dbReference type="InterPro" id="IPR036188">
    <property type="entry name" value="FAD/NAD-bd_sf"/>
</dbReference>
<dbReference type="InterPro" id="IPR050407">
    <property type="entry name" value="Geranylgeranyl_reductase"/>
</dbReference>
<dbReference type="Pfam" id="PF13450">
    <property type="entry name" value="NAD_binding_8"/>
    <property type="match status" value="1"/>
</dbReference>
<dbReference type="SUPFAM" id="SSF51905">
    <property type="entry name" value="FAD/NAD(P)-binding domain"/>
    <property type="match status" value="1"/>
</dbReference>
<dbReference type="PANTHER" id="PTHR42685">
    <property type="entry name" value="GERANYLGERANYL DIPHOSPHATE REDUCTASE"/>
    <property type="match status" value="1"/>
</dbReference>
<dbReference type="Gene3D" id="3.50.50.60">
    <property type="entry name" value="FAD/NAD(P)-binding domain"/>
    <property type="match status" value="2"/>
</dbReference>
<evidence type="ECO:0000313" key="2">
    <source>
        <dbReference type="Proteomes" id="UP000705867"/>
    </source>
</evidence>
<dbReference type="PRINTS" id="PR00419">
    <property type="entry name" value="ADXRDTASE"/>
</dbReference>
<dbReference type="AlphaFoldDB" id="A0A953M277"/>